<evidence type="ECO:0000313" key="2">
    <source>
        <dbReference type="Proteomes" id="UP001075354"/>
    </source>
</evidence>
<protein>
    <recommendedName>
        <fullName evidence="3">C2H2-type domain-containing protein</fullName>
    </recommendedName>
</protein>
<dbReference type="EMBL" id="JAPTSV010000007">
    <property type="protein sequence ID" value="KAJ1526451.1"/>
    <property type="molecule type" value="Genomic_DNA"/>
</dbReference>
<dbReference type="Proteomes" id="UP001075354">
    <property type="component" value="Chromosome 7"/>
</dbReference>
<accession>A0AAV7XL25</accession>
<keyword evidence="2" id="KW-1185">Reference proteome</keyword>
<dbReference type="AlphaFoldDB" id="A0AAV7XL25"/>
<evidence type="ECO:0008006" key="3">
    <source>
        <dbReference type="Google" id="ProtNLM"/>
    </source>
</evidence>
<evidence type="ECO:0000313" key="1">
    <source>
        <dbReference type="EMBL" id="KAJ1526451.1"/>
    </source>
</evidence>
<comment type="caution">
    <text evidence="1">The sequence shown here is derived from an EMBL/GenBank/DDBJ whole genome shotgun (WGS) entry which is preliminary data.</text>
</comment>
<sequence>MFTCAVGRCDGKVTFSEPNVYSAHLQFYHPKLIRSGPLICTHSSCINREFDKFNSFKKHVRKHQVWEGVSYPFLVENVSEDKVVDQLVEKSTSDTSPFEECVSIAVKNDSLKFDEALCTATIAHISKLYTSGLTETQVQAAIESHSDLLNGTFLQTLKCSVVGLLSKPELADAVSVIEVNNLSRMFDSVINMYDGFHTSYLRLKEYEKCGAFVAPEEFVTGTAMNEVSVNGEIVLVPVTLKGQSIPFRYVLKGFLEQPGTFQKIMDYITALEAASDKGVESVIQCKLWKEKIKPMFVGKIVFPISFNYDDYETGKELGFHAGVHSLGAGYIRLLCLPPEFSSHLQNIFLVLLFYSSDKDFGNKKVFGKVADELLFLEKEGISVVTVNTVYEVHFAFCFAGGDNKGANEMLGYVEGFSGNHYCRMCSSNKQLMCKATRTDPAARRTPDCYDRELKVKNQTLTGRSGECVFNILESYHVYENFYLDIMHDWDEGVWKYLMTDIIRYFIQKKVFSLEYRNELVQSFYYGPNESRNI</sequence>
<reference evidence="1" key="1">
    <citation type="submission" date="2022-12" db="EMBL/GenBank/DDBJ databases">
        <title>Chromosome-level genome assembly of the bean flower thrips Megalurothrips usitatus.</title>
        <authorList>
            <person name="Ma L."/>
            <person name="Liu Q."/>
            <person name="Li H."/>
            <person name="Cai W."/>
        </authorList>
    </citation>
    <scope>NUCLEOTIDE SEQUENCE</scope>
    <source>
        <strain evidence="1">Cailab_2022a</strain>
    </source>
</reference>
<gene>
    <name evidence="1" type="ORF">ONE63_009585</name>
</gene>
<proteinExistence type="predicted"/>
<organism evidence="1 2">
    <name type="scientific">Megalurothrips usitatus</name>
    <name type="common">bean blossom thrips</name>
    <dbReference type="NCBI Taxonomy" id="439358"/>
    <lineage>
        <taxon>Eukaryota</taxon>
        <taxon>Metazoa</taxon>
        <taxon>Ecdysozoa</taxon>
        <taxon>Arthropoda</taxon>
        <taxon>Hexapoda</taxon>
        <taxon>Insecta</taxon>
        <taxon>Pterygota</taxon>
        <taxon>Neoptera</taxon>
        <taxon>Paraneoptera</taxon>
        <taxon>Thysanoptera</taxon>
        <taxon>Terebrantia</taxon>
        <taxon>Thripoidea</taxon>
        <taxon>Thripidae</taxon>
        <taxon>Megalurothrips</taxon>
    </lineage>
</organism>
<name>A0AAV7XL25_9NEOP</name>